<evidence type="ECO:0000256" key="13">
    <source>
        <dbReference type="ARBA" id="ARBA00023136"/>
    </source>
</evidence>
<keyword evidence="13 16" id="KW-0472">Membrane</keyword>
<dbReference type="GO" id="GO:0046872">
    <property type="term" value="F:metal ion binding"/>
    <property type="evidence" value="ECO:0007669"/>
    <property type="project" value="UniProtKB-KW"/>
</dbReference>
<dbReference type="PANTHER" id="PTHR47669:SF1">
    <property type="entry name" value="PHOSPHATIDYLINOSITOL TRANSFER PROTEIN SFH5"/>
    <property type="match status" value="1"/>
</dbReference>
<comment type="caution">
    <text evidence="19">The sequence shown here is derived from an EMBL/GenBank/DDBJ whole genome shotgun (WGS) entry which is preliminary data.</text>
</comment>
<organism evidence="19 20">
    <name type="scientific">Colletotrichum orchidophilum</name>
    <dbReference type="NCBI Taxonomy" id="1209926"/>
    <lineage>
        <taxon>Eukaryota</taxon>
        <taxon>Fungi</taxon>
        <taxon>Dikarya</taxon>
        <taxon>Ascomycota</taxon>
        <taxon>Pezizomycotina</taxon>
        <taxon>Sordariomycetes</taxon>
        <taxon>Hypocreomycetidae</taxon>
        <taxon>Glomerellales</taxon>
        <taxon>Glomerellaceae</taxon>
        <taxon>Colletotrichum</taxon>
    </lineage>
</organism>
<dbReference type="EMBL" id="MJBS01000007">
    <property type="protein sequence ID" value="OHF03330.1"/>
    <property type="molecule type" value="Genomic_DNA"/>
</dbReference>
<dbReference type="Pfam" id="PF00650">
    <property type="entry name" value="CRAL_TRIO"/>
    <property type="match status" value="1"/>
</dbReference>
<dbReference type="SMART" id="SM00516">
    <property type="entry name" value="SEC14"/>
    <property type="match status" value="1"/>
</dbReference>
<dbReference type="InterPro" id="IPR036865">
    <property type="entry name" value="CRAL-TRIO_dom_sf"/>
</dbReference>
<feature type="domain" description="CRAL-TRIO" evidence="18">
    <location>
        <begin position="150"/>
        <end position="334"/>
    </location>
</feature>
<evidence type="ECO:0000256" key="12">
    <source>
        <dbReference type="ARBA" id="ARBA00023055"/>
    </source>
</evidence>
<feature type="compositionally biased region" description="Low complexity" evidence="17">
    <location>
        <begin position="9"/>
        <end position="62"/>
    </location>
</feature>
<evidence type="ECO:0000313" key="20">
    <source>
        <dbReference type="Proteomes" id="UP000176998"/>
    </source>
</evidence>
<dbReference type="SUPFAM" id="SSF52087">
    <property type="entry name" value="CRAL/TRIO domain"/>
    <property type="match status" value="1"/>
</dbReference>
<evidence type="ECO:0000256" key="1">
    <source>
        <dbReference type="ARBA" id="ARBA00001970"/>
    </source>
</evidence>
<dbReference type="GO" id="GO:0017157">
    <property type="term" value="P:regulation of exocytosis"/>
    <property type="evidence" value="ECO:0007669"/>
    <property type="project" value="TreeGrafter"/>
</dbReference>
<keyword evidence="10 16" id="KW-0492">Microsome</keyword>
<dbReference type="GO" id="GO:0005829">
    <property type="term" value="C:cytosol"/>
    <property type="evidence" value="ECO:0007669"/>
    <property type="project" value="TreeGrafter"/>
</dbReference>
<keyword evidence="12 16" id="KW-0445">Lipid transport</keyword>
<gene>
    <name evidence="19" type="ORF">CORC01_01383</name>
</gene>
<evidence type="ECO:0000256" key="14">
    <source>
        <dbReference type="ARBA" id="ARBA00024146"/>
    </source>
</evidence>
<evidence type="ECO:0000256" key="11">
    <source>
        <dbReference type="ARBA" id="ARBA00023004"/>
    </source>
</evidence>
<accession>A0A1G4BPD7</accession>
<evidence type="ECO:0000256" key="4">
    <source>
        <dbReference type="ARBA" id="ARBA00018320"/>
    </source>
</evidence>
<comment type="cofactor">
    <cofactor evidence="1">
        <name>heme b</name>
        <dbReference type="ChEBI" id="CHEBI:60344"/>
    </cofactor>
</comment>
<reference evidence="19 20" key="1">
    <citation type="submission" date="2016-09" db="EMBL/GenBank/DDBJ databases">
        <authorList>
            <person name="Capua I."/>
            <person name="De Benedictis P."/>
            <person name="Joannis T."/>
            <person name="Lombin L.H."/>
            <person name="Cattoli G."/>
        </authorList>
    </citation>
    <scope>NUCLEOTIDE SEQUENCE [LARGE SCALE GENOMIC DNA]</scope>
    <source>
        <strain evidence="19 20">IMI 309357</strain>
    </source>
</reference>
<proteinExistence type="inferred from homology"/>
<dbReference type="PANTHER" id="PTHR47669">
    <property type="entry name" value="PHOSPHATIDYLINOSITOL TRANSFER PROTEIN SFH5"/>
    <property type="match status" value="1"/>
</dbReference>
<keyword evidence="9 16" id="KW-0256">Endoplasmic reticulum</keyword>
<dbReference type="GO" id="GO:0032541">
    <property type="term" value="C:cortical endoplasmic reticulum"/>
    <property type="evidence" value="ECO:0007669"/>
    <property type="project" value="TreeGrafter"/>
</dbReference>
<evidence type="ECO:0000256" key="7">
    <source>
        <dbReference type="ARBA" id="ARBA00022617"/>
    </source>
</evidence>
<feature type="compositionally biased region" description="Basic and acidic residues" evidence="17">
    <location>
        <begin position="430"/>
        <end position="445"/>
    </location>
</feature>
<comment type="function">
    <text evidence="15">Non-classical phosphatidylinositol (PtdIns) transfer protein (PITP), which exhibits PtdIns-binding/transfer activity in the absence of detectable PtdCho-binding/transfer activity. Regulates PtdIns(4,5)P2 homeostasis at the plasma membrane. Heme-binding protein that may play a role in organic oxidant-induced stress responses.</text>
</comment>
<evidence type="ECO:0000259" key="18">
    <source>
        <dbReference type="PROSITE" id="PS50191"/>
    </source>
</evidence>
<evidence type="ECO:0000256" key="6">
    <source>
        <dbReference type="ARBA" id="ARBA00022490"/>
    </source>
</evidence>
<feature type="region of interest" description="Disordered" evidence="17">
    <location>
        <begin position="365"/>
        <end position="445"/>
    </location>
</feature>
<dbReference type="GO" id="GO:0005886">
    <property type="term" value="C:plasma membrane"/>
    <property type="evidence" value="ECO:0007669"/>
    <property type="project" value="TreeGrafter"/>
</dbReference>
<sequence length="445" mass="47365">MSAQTTDTPVAAPAPAVAAESQPTAAALAAEPTSADAPAAAAIAAPEAQQEQKTEQPAPAAQKPEEKADEKADEKAQTPLSSLFEKLPTILGEAKHNEMWSVQLSDDTHVPTTVVLQKFLRANDDDVSKAADQLQKALIWRRDTNPRKLLDEVSFDGKKFGDLGYITTHKDAQGKEMVITWNIYGAVKDKKATFGNVDEFIKWRAALMELSVRKLNLDKVQTPIPDGGEDPYQMIQVHDYLNVSFLRMDPAVKAASSETIRVFAMAYPELLVHKYFVNIPALMGWVFKAMKVFLAPKTVAKFHPLGYGSELGGELPAYKDSLPKEYGGNGESIETTGQTVKLTGAAAPVEKPAADVAADATPVAAAPAVTETQPAAETPTAAATETKTAETANPAAVVGEPVVVSEPEKAAPAAAETEKTEVPSVADLSINDKIEAKEEAKPTAA</sequence>
<keyword evidence="8" id="KW-0479">Metal-binding</keyword>
<name>A0A1G4BPD7_9PEZI</name>
<dbReference type="OrthoDB" id="75724at2759"/>
<keyword evidence="11" id="KW-0408">Iron</keyword>
<dbReference type="SUPFAM" id="SSF46938">
    <property type="entry name" value="CRAL/TRIO N-terminal domain"/>
    <property type="match status" value="1"/>
</dbReference>
<keyword evidence="5 16" id="KW-0813">Transport</keyword>
<evidence type="ECO:0000256" key="10">
    <source>
        <dbReference type="ARBA" id="ARBA00022848"/>
    </source>
</evidence>
<dbReference type="RefSeq" id="XP_022480467.1">
    <property type="nucleotide sequence ID" value="XM_022613039.1"/>
</dbReference>
<evidence type="ECO:0000256" key="15">
    <source>
        <dbReference type="ARBA" id="ARBA00024180"/>
    </source>
</evidence>
<dbReference type="STRING" id="1209926.A0A1G4BPD7"/>
<feature type="compositionally biased region" description="Basic and acidic residues" evidence="17">
    <location>
        <begin position="63"/>
        <end position="76"/>
    </location>
</feature>
<dbReference type="CDD" id="cd00170">
    <property type="entry name" value="SEC14"/>
    <property type="match status" value="1"/>
</dbReference>
<evidence type="ECO:0000256" key="5">
    <source>
        <dbReference type="ARBA" id="ARBA00022448"/>
    </source>
</evidence>
<evidence type="ECO:0000256" key="17">
    <source>
        <dbReference type="SAM" id="MobiDB-lite"/>
    </source>
</evidence>
<comment type="catalytic activity">
    <reaction evidence="14">
        <text>a 1,2-diacyl-sn-glycero-3-phospho-(1D-myo-inositol)(in) = a 1,2-diacyl-sn-glycero-3-phospho-(1D-myo-inositol)(out)</text>
        <dbReference type="Rhea" id="RHEA:38691"/>
        <dbReference type="ChEBI" id="CHEBI:57880"/>
    </reaction>
    <physiologicalReaction direction="left-to-right" evidence="14">
        <dbReference type="Rhea" id="RHEA:38692"/>
    </physiologicalReaction>
</comment>
<dbReference type="InterPro" id="IPR011074">
    <property type="entry name" value="CRAL/TRIO_N_dom"/>
</dbReference>
<dbReference type="InterPro" id="IPR036273">
    <property type="entry name" value="CRAL/TRIO_N_dom_sf"/>
</dbReference>
<feature type="region of interest" description="Disordered" evidence="17">
    <location>
        <begin position="1"/>
        <end position="81"/>
    </location>
</feature>
<dbReference type="GO" id="GO:0008526">
    <property type="term" value="F:phosphatidylinositol transfer activity"/>
    <property type="evidence" value="ECO:0007669"/>
    <property type="project" value="UniProtKB-UniRule"/>
</dbReference>
<dbReference type="InterPro" id="IPR042938">
    <property type="entry name" value="Sfh5"/>
</dbReference>
<dbReference type="PROSITE" id="PS50191">
    <property type="entry name" value="CRAL_TRIO"/>
    <property type="match status" value="1"/>
</dbReference>
<dbReference type="InterPro" id="IPR001251">
    <property type="entry name" value="CRAL-TRIO_dom"/>
</dbReference>
<dbReference type="AlphaFoldDB" id="A0A1G4BPD7"/>
<evidence type="ECO:0000256" key="8">
    <source>
        <dbReference type="ARBA" id="ARBA00022723"/>
    </source>
</evidence>
<evidence type="ECO:0000256" key="9">
    <source>
        <dbReference type="ARBA" id="ARBA00022824"/>
    </source>
</evidence>
<dbReference type="Pfam" id="PF03765">
    <property type="entry name" value="CRAL_TRIO_N"/>
    <property type="match status" value="1"/>
</dbReference>
<comment type="similarity">
    <text evidence="3 16">Belongs to the SFH5 family.</text>
</comment>
<dbReference type="Gene3D" id="3.40.525.10">
    <property type="entry name" value="CRAL-TRIO lipid binding domain"/>
    <property type="match status" value="1"/>
</dbReference>
<feature type="compositionally biased region" description="Low complexity" evidence="17">
    <location>
        <begin position="365"/>
        <end position="415"/>
    </location>
</feature>
<evidence type="ECO:0000256" key="2">
    <source>
        <dbReference type="ARBA" id="ARBA00004406"/>
    </source>
</evidence>
<evidence type="ECO:0000256" key="3">
    <source>
        <dbReference type="ARBA" id="ARBA00006667"/>
    </source>
</evidence>
<protein>
    <recommendedName>
        <fullName evidence="4 16">Phosphatidylinositol transfer protein SFH5</fullName>
        <shortName evidence="16">PITP SFH5</shortName>
    </recommendedName>
</protein>
<comment type="subcellular location">
    <subcellularLocation>
        <location evidence="16">Cytoplasm</location>
    </subcellularLocation>
    <subcellularLocation>
        <location evidence="2 16">Endoplasmic reticulum membrane</location>
        <topology evidence="2 16">Peripheral membrane protein</topology>
    </subcellularLocation>
    <subcellularLocation>
        <location evidence="16">Microsome membrane</location>
        <topology evidence="16">Peripheral membrane protein</topology>
    </subcellularLocation>
</comment>
<dbReference type="GO" id="GO:0005789">
    <property type="term" value="C:endoplasmic reticulum membrane"/>
    <property type="evidence" value="ECO:0007669"/>
    <property type="project" value="UniProtKB-SubCell"/>
</dbReference>
<dbReference type="GO" id="GO:0043001">
    <property type="term" value="P:Golgi to plasma membrane protein transport"/>
    <property type="evidence" value="ECO:0007669"/>
    <property type="project" value="TreeGrafter"/>
</dbReference>
<keyword evidence="20" id="KW-1185">Reference proteome</keyword>
<evidence type="ECO:0000256" key="16">
    <source>
        <dbReference type="RuleBase" id="RU367059"/>
    </source>
</evidence>
<evidence type="ECO:0000313" key="19">
    <source>
        <dbReference type="EMBL" id="OHF03330.1"/>
    </source>
</evidence>
<dbReference type="Proteomes" id="UP000176998">
    <property type="component" value="Unassembled WGS sequence"/>
</dbReference>
<dbReference type="GeneID" id="34554549"/>
<keyword evidence="7" id="KW-0349">Heme</keyword>
<keyword evidence="6 16" id="KW-0963">Cytoplasm</keyword>